<keyword evidence="2 5" id="KW-0808">Transferase</keyword>
<dbReference type="RefSeq" id="WP_070109996.1">
    <property type="nucleotide sequence ID" value="NZ_LZFO01000012.1"/>
</dbReference>
<organism evidence="5 6">
    <name type="scientific">Clostridium acetireducens DSM 10703</name>
    <dbReference type="NCBI Taxonomy" id="1121290"/>
    <lineage>
        <taxon>Bacteria</taxon>
        <taxon>Bacillati</taxon>
        <taxon>Bacillota</taxon>
        <taxon>Clostridia</taxon>
        <taxon>Eubacteriales</taxon>
        <taxon>Clostridiaceae</taxon>
        <taxon>Clostridium</taxon>
    </lineage>
</organism>
<dbReference type="GO" id="GO:0006083">
    <property type="term" value="P:acetate metabolic process"/>
    <property type="evidence" value="ECO:0007669"/>
    <property type="project" value="InterPro"/>
</dbReference>
<proteinExistence type="inferred from homology"/>
<dbReference type="PATRIC" id="fig|1121290.3.peg.1067"/>
<dbReference type="Pfam" id="PF02550">
    <property type="entry name" value="AcetylCoA_hydro"/>
    <property type="match status" value="1"/>
</dbReference>
<dbReference type="InterPro" id="IPR003702">
    <property type="entry name" value="ActCoA_hydro_N"/>
</dbReference>
<gene>
    <name evidence="5" type="primary">cat1</name>
    <name evidence="5" type="ORF">CLOACE_10640</name>
</gene>
<accession>A0A1E8EZ83</accession>
<dbReference type="SUPFAM" id="SSF100950">
    <property type="entry name" value="NagB/RpiA/CoA transferase-like"/>
    <property type="match status" value="2"/>
</dbReference>
<dbReference type="GO" id="GO:0008775">
    <property type="term" value="F:acetate CoA-transferase activity"/>
    <property type="evidence" value="ECO:0007669"/>
    <property type="project" value="InterPro"/>
</dbReference>
<dbReference type="InterPro" id="IPR026888">
    <property type="entry name" value="AcetylCoA_hyd_C"/>
</dbReference>
<evidence type="ECO:0000259" key="3">
    <source>
        <dbReference type="Pfam" id="PF02550"/>
    </source>
</evidence>
<dbReference type="EC" id="2.8.3.-" evidence="5"/>
<sequence length="432" mass="47813">MDYREEYKKKLITVEEAVEKVKSNYEIIVGTAGAEAIGFLDHLHLVKDKVENVSVVTCLSQVPHKCFTDPSMKGHFHAKSIFFGPADRQAYKLGLCSYIPNHLHFAGRKRLDFKTPDIFVASVTPMDKHGNFSLSLSALYEMECIQQAKMLIVEVNENLPRCYGDVVLNIRDIDFIFEDKDVEIPGLGISEPSELDLTIGKYIAELVDDTSTIQLGIGGIPNAVAKALSTKKDLGIHTEMFNDAMVDLYEAGVVTNKYKTLYPNKMITAFALGSKKVYDFMDGNPLVEIQRGSFVNDPYVVGQNYKMVSVNTAIEVDLTGQVCSESIGPRHYSGSGGQCDTAVGAQNCKEGKSIIALHSTAKKGTVSTICTFLKQGAITTLQRNDVDYVVTEYGVASLRGRSISERVGELINIAHPDFRAELKKDVEKYHIW</sequence>
<protein>
    <submittedName>
        <fullName evidence="5">Succinyl-CoA:coenzyme A transferase</fullName>
        <ecNumber evidence="5">2.8.3.-</ecNumber>
    </submittedName>
</protein>
<dbReference type="Gene3D" id="3.30.750.70">
    <property type="entry name" value="4-hydroxybutyrate coenzyme like domains"/>
    <property type="match status" value="1"/>
</dbReference>
<evidence type="ECO:0000313" key="6">
    <source>
        <dbReference type="Proteomes" id="UP000175744"/>
    </source>
</evidence>
<dbReference type="EMBL" id="LZFO01000012">
    <property type="protein sequence ID" value="OFI06291.1"/>
    <property type="molecule type" value="Genomic_DNA"/>
</dbReference>
<dbReference type="Gene3D" id="3.40.1080.20">
    <property type="entry name" value="Acetyl-CoA hydrolase/transferase C-terminal domain"/>
    <property type="match status" value="1"/>
</dbReference>
<dbReference type="Pfam" id="PF13336">
    <property type="entry name" value="AcetylCoA_hyd_C"/>
    <property type="match status" value="1"/>
</dbReference>
<feature type="domain" description="Acetyl-CoA hydrolase/transferase C-terminal" evidence="4">
    <location>
        <begin position="273"/>
        <end position="425"/>
    </location>
</feature>
<dbReference type="OrthoDB" id="9801795at2"/>
<dbReference type="Gene3D" id="3.40.1080.10">
    <property type="entry name" value="Glutaconate Coenzyme A-transferase"/>
    <property type="match status" value="1"/>
</dbReference>
<dbReference type="InterPro" id="IPR038460">
    <property type="entry name" value="AcetylCoA_hyd_C_sf"/>
</dbReference>
<evidence type="ECO:0000256" key="1">
    <source>
        <dbReference type="ARBA" id="ARBA00009632"/>
    </source>
</evidence>
<dbReference type="PANTHER" id="PTHR21432:SF20">
    <property type="entry name" value="ACETYL-COA HYDROLASE"/>
    <property type="match status" value="1"/>
</dbReference>
<name>A0A1E8EZ83_9CLOT</name>
<evidence type="ECO:0000256" key="2">
    <source>
        <dbReference type="ARBA" id="ARBA00022679"/>
    </source>
</evidence>
<evidence type="ECO:0000313" key="5">
    <source>
        <dbReference type="EMBL" id="OFI06291.1"/>
    </source>
</evidence>
<evidence type="ECO:0000259" key="4">
    <source>
        <dbReference type="Pfam" id="PF13336"/>
    </source>
</evidence>
<dbReference type="Proteomes" id="UP000175744">
    <property type="component" value="Unassembled WGS sequence"/>
</dbReference>
<dbReference type="InterPro" id="IPR046433">
    <property type="entry name" value="ActCoA_hydro"/>
</dbReference>
<dbReference type="PANTHER" id="PTHR21432">
    <property type="entry name" value="ACETYL-COA HYDROLASE-RELATED"/>
    <property type="match status" value="1"/>
</dbReference>
<comment type="similarity">
    <text evidence="1">Belongs to the acetyl-CoA hydrolase/transferase family.</text>
</comment>
<feature type="domain" description="Acetyl-CoA hydrolase/transferase N-terminal" evidence="3">
    <location>
        <begin position="3"/>
        <end position="182"/>
    </location>
</feature>
<comment type="caution">
    <text evidence="5">The sequence shown here is derived from an EMBL/GenBank/DDBJ whole genome shotgun (WGS) entry which is preliminary data.</text>
</comment>
<reference evidence="5 6" key="1">
    <citation type="submission" date="2016-06" db="EMBL/GenBank/DDBJ databases">
        <title>Genome sequence of Clostridium acetireducens DSM 10703.</title>
        <authorList>
            <person name="Poehlein A."/>
            <person name="Fluechter S."/>
            <person name="Duerre P."/>
            <person name="Daniel R."/>
        </authorList>
    </citation>
    <scope>NUCLEOTIDE SEQUENCE [LARGE SCALE GENOMIC DNA]</scope>
    <source>
        <strain evidence="5 6">DSM 10703</strain>
    </source>
</reference>
<keyword evidence="6" id="KW-1185">Reference proteome</keyword>
<dbReference type="AlphaFoldDB" id="A0A1E8EZ83"/>
<dbReference type="InterPro" id="IPR037171">
    <property type="entry name" value="NagB/RpiA_transferase-like"/>
</dbReference>
<dbReference type="STRING" id="1121290.CLAOCE_10640"/>